<organism evidence="2 3">
    <name type="scientific">Moraxella cuniculi</name>
    <dbReference type="NCBI Taxonomy" id="34061"/>
    <lineage>
        <taxon>Bacteria</taxon>
        <taxon>Pseudomonadati</taxon>
        <taxon>Pseudomonadota</taxon>
        <taxon>Gammaproteobacteria</taxon>
        <taxon>Moraxellales</taxon>
        <taxon>Moraxellaceae</taxon>
        <taxon>Moraxella</taxon>
    </lineage>
</organism>
<accession>A0A448GU65</accession>
<dbReference type="Proteomes" id="UP000274100">
    <property type="component" value="Chromosome"/>
</dbReference>
<evidence type="ECO:0000313" key="2">
    <source>
        <dbReference type="EMBL" id="VEG12344.1"/>
    </source>
</evidence>
<proteinExistence type="predicted"/>
<feature type="transmembrane region" description="Helical" evidence="1">
    <location>
        <begin position="89"/>
        <end position="107"/>
    </location>
</feature>
<name>A0A448GU65_9GAMM</name>
<evidence type="ECO:0000313" key="3">
    <source>
        <dbReference type="Proteomes" id="UP000274100"/>
    </source>
</evidence>
<reference evidence="2 3" key="1">
    <citation type="submission" date="2018-12" db="EMBL/GenBank/DDBJ databases">
        <authorList>
            <consortium name="Pathogen Informatics"/>
        </authorList>
    </citation>
    <scope>NUCLEOTIDE SEQUENCE [LARGE SCALE GENOMIC DNA]</scope>
    <source>
        <strain evidence="2 3">NCTC10297</strain>
    </source>
</reference>
<sequence length="230" mass="26223">MTMSALLRFFKNNNHLIIAITVAVCVYGILFSELRFFRSFIPTLQQPTAYLLVWDSFLLTYLILVGLVFGRVSQSQIQEQAHQEYEKRTTMLVLICTASIISIITIIQEMRIGADASGWLAGFHIGLTMFTLVLSWLFIHILFALYYAHGYYDSDNNDHYPLDFPYESKPDYWDFVYFSLGIGATGQTADISFTGRKLRRIGAFHSVLSFFFNTAVLALMIEMSASLIAI</sequence>
<dbReference type="Pfam" id="PF07077">
    <property type="entry name" value="DUF1345"/>
    <property type="match status" value="1"/>
</dbReference>
<gene>
    <name evidence="2" type="ORF">NCTC10297_00264</name>
</gene>
<feature type="transmembrane region" description="Helical" evidence="1">
    <location>
        <begin position="207"/>
        <end position="229"/>
    </location>
</feature>
<dbReference type="EMBL" id="LR134343">
    <property type="protein sequence ID" value="VEG12344.1"/>
    <property type="molecule type" value="Genomic_DNA"/>
</dbReference>
<keyword evidence="1" id="KW-1133">Transmembrane helix</keyword>
<feature type="transmembrane region" description="Helical" evidence="1">
    <location>
        <begin position="119"/>
        <end position="148"/>
    </location>
</feature>
<dbReference type="KEGG" id="mcun:NCTC10297_00264"/>
<feature type="transmembrane region" description="Helical" evidence="1">
    <location>
        <begin position="16"/>
        <end position="37"/>
    </location>
</feature>
<protein>
    <submittedName>
        <fullName evidence="2">Predicted membrane protein</fullName>
    </submittedName>
</protein>
<feature type="transmembrane region" description="Helical" evidence="1">
    <location>
        <begin position="49"/>
        <end position="69"/>
    </location>
</feature>
<keyword evidence="1" id="KW-0472">Membrane</keyword>
<dbReference type="InterPro" id="IPR009781">
    <property type="entry name" value="DUF1345"/>
</dbReference>
<dbReference type="AlphaFoldDB" id="A0A448GU65"/>
<keyword evidence="1" id="KW-0812">Transmembrane</keyword>
<evidence type="ECO:0000256" key="1">
    <source>
        <dbReference type="SAM" id="Phobius"/>
    </source>
</evidence>